<name>A0A4Y8CKC9_9HELO</name>
<evidence type="ECO:0000313" key="2">
    <source>
        <dbReference type="Proteomes" id="UP000297299"/>
    </source>
</evidence>
<evidence type="ECO:0000313" key="1">
    <source>
        <dbReference type="EMBL" id="TEY36149.1"/>
    </source>
</evidence>
<gene>
    <name evidence="1" type="ORF">BOTCAL_0565g00010</name>
</gene>
<comment type="caution">
    <text evidence="1">The sequence shown here is derived from an EMBL/GenBank/DDBJ whole genome shotgun (WGS) entry which is preliminary data.</text>
</comment>
<dbReference type="AlphaFoldDB" id="A0A4Y8CKC9"/>
<dbReference type="EMBL" id="PHWZ01000563">
    <property type="protein sequence ID" value="TEY36149.1"/>
    <property type="molecule type" value="Genomic_DNA"/>
</dbReference>
<accession>A0A4Y8CKC9</accession>
<reference evidence="1 2" key="1">
    <citation type="submission" date="2017-11" db="EMBL/GenBank/DDBJ databases">
        <title>Comparative genomics of Botrytis spp.</title>
        <authorList>
            <person name="Valero-Jimenez C.A."/>
            <person name="Tapia P."/>
            <person name="Veloso J."/>
            <person name="Silva-Moreno E."/>
            <person name="Staats M."/>
            <person name="Valdes J.H."/>
            <person name="Van Kan J.A.L."/>
        </authorList>
    </citation>
    <scope>NUCLEOTIDE SEQUENCE [LARGE SCALE GENOMIC DNA]</scope>
    <source>
        <strain evidence="1 2">MUCL2830</strain>
    </source>
</reference>
<dbReference type="Proteomes" id="UP000297299">
    <property type="component" value="Unassembled WGS sequence"/>
</dbReference>
<proteinExistence type="predicted"/>
<keyword evidence="2" id="KW-1185">Reference proteome</keyword>
<sequence length="112" mass="12001">MDIASLLAPGNGGRIGAPFQASQGTAAPMNSASIQSDQLFSNTNSAVLESDALLETIVSVNKLTAEVMSDMEIITLNRLRHGSQNKSNYDKTLHLLEWLGRSLIQSVLQSSI</sequence>
<protein>
    <submittedName>
        <fullName evidence="1">Uncharacterized protein</fullName>
    </submittedName>
</protein>
<organism evidence="1 2">
    <name type="scientific">Botryotinia calthae</name>
    <dbReference type="NCBI Taxonomy" id="38488"/>
    <lineage>
        <taxon>Eukaryota</taxon>
        <taxon>Fungi</taxon>
        <taxon>Dikarya</taxon>
        <taxon>Ascomycota</taxon>
        <taxon>Pezizomycotina</taxon>
        <taxon>Leotiomycetes</taxon>
        <taxon>Helotiales</taxon>
        <taxon>Sclerotiniaceae</taxon>
        <taxon>Botryotinia</taxon>
    </lineage>
</organism>